<reference evidence="3" key="1">
    <citation type="submission" date="2020-06" db="EMBL/GenBank/DDBJ databases">
        <title>A chromosome-scale genome assembly of Talaromyces rugulosus W13939.</title>
        <authorList>
            <person name="Wang B."/>
            <person name="Guo L."/>
            <person name="Ye K."/>
            <person name="Wang L."/>
        </authorList>
    </citation>
    <scope>NUCLEOTIDE SEQUENCE [LARGE SCALE GENOMIC DNA]</scope>
    <source>
        <strain evidence="3">W13939</strain>
    </source>
</reference>
<feature type="domain" description="Amidase" evidence="1">
    <location>
        <begin position="176"/>
        <end position="250"/>
    </location>
</feature>
<name>A0A7H8RDC9_TALRU</name>
<dbReference type="InterPro" id="IPR036928">
    <property type="entry name" value="AS_sf"/>
</dbReference>
<dbReference type="Gene3D" id="3.90.1300.10">
    <property type="entry name" value="Amidase signature (AS) domain"/>
    <property type="match status" value="1"/>
</dbReference>
<gene>
    <name evidence="2" type="ORF">TRUGW13939_11399</name>
</gene>
<dbReference type="SUPFAM" id="SSF75304">
    <property type="entry name" value="Amidase signature (AS) enzymes"/>
    <property type="match status" value="1"/>
</dbReference>
<dbReference type="RefSeq" id="XP_035350400.1">
    <property type="nucleotide sequence ID" value="XM_035494507.1"/>
</dbReference>
<protein>
    <recommendedName>
        <fullName evidence="1">Amidase domain-containing protein</fullName>
    </recommendedName>
</protein>
<dbReference type="OrthoDB" id="4347796at2759"/>
<dbReference type="EMBL" id="CP055903">
    <property type="protein sequence ID" value="QKX64226.1"/>
    <property type="molecule type" value="Genomic_DNA"/>
</dbReference>
<dbReference type="AlphaFoldDB" id="A0A7H8RDC9"/>
<evidence type="ECO:0000259" key="1">
    <source>
        <dbReference type="Pfam" id="PF01425"/>
    </source>
</evidence>
<accession>A0A7H8RDC9</accession>
<keyword evidence="3" id="KW-1185">Reference proteome</keyword>
<proteinExistence type="predicted"/>
<dbReference type="Pfam" id="PF01425">
    <property type="entry name" value="Amidase"/>
    <property type="match status" value="1"/>
</dbReference>
<organism evidence="2 3">
    <name type="scientific">Talaromyces rugulosus</name>
    <name type="common">Penicillium rugulosum</name>
    <dbReference type="NCBI Taxonomy" id="121627"/>
    <lineage>
        <taxon>Eukaryota</taxon>
        <taxon>Fungi</taxon>
        <taxon>Dikarya</taxon>
        <taxon>Ascomycota</taxon>
        <taxon>Pezizomycotina</taxon>
        <taxon>Eurotiomycetes</taxon>
        <taxon>Eurotiomycetidae</taxon>
        <taxon>Eurotiales</taxon>
        <taxon>Trichocomaceae</taxon>
        <taxon>Talaromyces</taxon>
        <taxon>Talaromyces sect. Islandici</taxon>
    </lineage>
</organism>
<sequence>MNNNQAGRLLSLLCGINWTRQKAVVLNIPRTRDVGFALATIFNFPREEDSTRVTLDWVLKCLKSYQNCNDDVWGTAFLETVVFNVLNIGDKVECTDEVRDYLCRLGSQETLFVSLLELLPDPYSLVGKELRDVWKLVDDSNGTCRTALVPQLDPQAFQLRSTDNQFLAFALPSRIKAKAKAAFLSSPVAGLRVTIKDNIHLKGIKTSVGNPAFFDTYTVRQESAEFIQKLLDGGVSVVGKSKMNSGTMESSRRWL</sequence>
<dbReference type="GeneID" id="55998877"/>
<dbReference type="Proteomes" id="UP000509510">
    <property type="component" value="Chromosome VI"/>
</dbReference>
<dbReference type="InterPro" id="IPR023631">
    <property type="entry name" value="Amidase_dom"/>
</dbReference>
<dbReference type="KEGG" id="trg:TRUGW13939_11399"/>
<evidence type="ECO:0000313" key="3">
    <source>
        <dbReference type="Proteomes" id="UP000509510"/>
    </source>
</evidence>
<evidence type="ECO:0000313" key="2">
    <source>
        <dbReference type="EMBL" id="QKX64226.1"/>
    </source>
</evidence>